<dbReference type="RefSeq" id="WP_114132723.1">
    <property type="nucleotide sequence ID" value="NZ_CP068434.1"/>
</dbReference>
<dbReference type="Proteomes" id="UP000253501">
    <property type="component" value="Unassembled WGS sequence"/>
</dbReference>
<gene>
    <name evidence="3" type="ORF">DDK22_15935</name>
</gene>
<keyword evidence="2" id="KW-0732">Signal</keyword>
<dbReference type="PANTHER" id="PTHR42928">
    <property type="entry name" value="TRICARBOXYLATE-BINDING PROTEIN"/>
    <property type="match status" value="1"/>
</dbReference>
<evidence type="ECO:0000256" key="1">
    <source>
        <dbReference type="ARBA" id="ARBA00006987"/>
    </source>
</evidence>
<dbReference type="SUPFAM" id="SSF53850">
    <property type="entry name" value="Periplasmic binding protein-like II"/>
    <property type="match status" value="1"/>
</dbReference>
<dbReference type="PIRSF" id="PIRSF017082">
    <property type="entry name" value="YflP"/>
    <property type="match status" value="1"/>
</dbReference>
<reference evidence="3 4" key="1">
    <citation type="submission" date="2018-04" db="EMBL/GenBank/DDBJ databases">
        <title>Cupriavidus necator CR12 genome sequencing and assembly.</title>
        <authorList>
            <person name="Ben Fekih I."/>
            <person name="Mazhar H.S."/>
            <person name="Bello S.K."/>
            <person name="Rensing C."/>
        </authorList>
    </citation>
    <scope>NUCLEOTIDE SEQUENCE [LARGE SCALE GENOMIC DNA]</scope>
    <source>
        <strain evidence="3 4">CR12</strain>
    </source>
</reference>
<evidence type="ECO:0000313" key="4">
    <source>
        <dbReference type="Proteomes" id="UP000253501"/>
    </source>
</evidence>
<dbReference type="CDD" id="cd07012">
    <property type="entry name" value="PBP2_Bug_TTT"/>
    <property type="match status" value="1"/>
</dbReference>
<name>A0A367PHW1_CUPNE</name>
<feature type="signal peptide" evidence="2">
    <location>
        <begin position="1"/>
        <end position="26"/>
    </location>
</feature>
<dbReference type="Pfam" id="PF03401">
    <property type="entry name" value="TctC"/>
    <property type="match status" value="1"/>
</dbReference>
<dbReference type="EMBL" id="QDHA01000037">
    <property type="protein sequence ID" value="RCJ07471.1"/>
    <property type="molecule type" value="Genomic_DNA"/>
</dbReference>
<proteinExistence type="inferred from homology"/>
<sequence length="326" mass="33285">MNAFAATLARLGLALATLCAAASLHAAPYPEHTVHLVVAAPAGGAMDTAARILAEKLTAAWGTPVVVENKPGASGRVAAAAVARSAPDGYTFAVLTNSSFIDELLNPDDQSVSPSRDLAPVTPVFSTPVVLVASNTIGVDTLAQYIALAKSKPGTISVGSSGKGTSTHFFTELLARQSGIDLIHIPYAGEAPNLNNLFGGHVSSSFLSAVGARKAEASGKVRLLAITTPKRSPLLPQVPSFAELGVAGIDADSWAGVFAPAGTPPALIDRFAAEARRALSGADARAKLVASGSEAMPGTAQDLARRIQSDKGYWTNAIKVTGISLK</sequence>
<comment type="caution">
    <text evidence="3">The sequence shown here is derived from an EMBL/GenBank/DDBJ whole genome shotgun (WGS) entry which is preliminary data.</text>
</comment>
<comment type="similarity">
    <text evidence="1">Belongs to the UPF0065 (bug) family.</text>
</comment>
<protein>
    <submittedName>
        <fullName evidence="3">Tripartite tricarboxylate transporter substrate binding protein</fullName>
    </submittedName>
</protein>
<dbReference type="Gene3D" id="3.40.190.10">
    <property type="entry name" value="Periplasmic binding protein-like II"/>
    <property type="match status" value="1"/>
</dbReference>
<dbReference type="InterPro" id="IPR042100">
    <property type="entry name" value="Bug_dom1"/>
</dbReference>
<dbReference type="InterPro" id="IPR005064">
    <property type="entry name" value="BUG"/>
</dbReference>
<dbReference type="PANTHER" id="PTHR42928:SF5">
    <property type="entry name" value="BLR1237 PROTEIN"/>
    <property type="match status" value="1"/>
</dbReference>
<evidence type="ECO:0000256" key="2">
    <source>
        <dbReference type="SAM" id="SignalP"/>
    </source>
</evidence>
<feature type="chain" id="PRO_5016753013" evidence="2">
    <location>
        <begin position="27"/>
        <end position="326"/>
    </location>
</feature>
<organism evidence="3 4">
    <name type="scientific">Cupriavidus necator</name>
    <name type="common">Alcaligenes eutrophus</name>
    <name type="synonym">Ralstonia eutropha</name>
    <dbReference type="NCBI Taxonomy" id="106590"/>
    <lineage>
        <taxon>Bacteria</taxon>
        <taxon>Pseudomonadati</taxon>
        <taxon>Pseudomonadota</taxon>
        <taxon>Betaproteobacteria</taxon>
        <taxon>Burkholderiales</taxon>
        <taxon>Burkholderiaceae</taxon>
        <taxon>Cupriavidus</taxon>
    </lineage>
</organism>
<dbReference type="AlphaFoldDB" id="A0A367PHW1"/>
<evidence type="ECO:0000313" key="3">
    <source>
        <dbReference type="EMBL" id="RCJ07471.1"/>
    </source>
</evidence>
<dbReference type="Gene3D" id="3.40.190.150">
    <property type="entry name" value="Bordetella uptake gene, domain 1"/>
    <property type="match status" value="1"/>
</dbReference>
<accession>A0A367PHW1</accession>